<dbReference type="Gene3D" id="3.40.50.300">
    <property type="entry name" value="P-loop containing nucleotide triphosphate hydrolases"/>
    <property type="match status" value="2"/>
</dbReference>
<feature type="region of interest" description="Disordered" evidence="19">
    <location>
        <begin position="1975"/>
        <end position="2003"/>
    </location>
</feature>
<dbReference type="SUPFAM" id="SSF56112">
    <property type="entry name" value="Protein kinase-like (PK-like)"/>
    <property type="match status" value="1"/>
</dbReference>
<dbReference type="SMART" id="SM00490">
    <property type="entry name" value="HELICc"/>
    <property type="match status" value="1"/>
</dbReference>
<keyword evidence="10" id="KW-0413">Isomerase</keyword>
<dbReference type="SUPFAM" id="SSF158702">
    <property type="entry name" value="Sec63 N-terminal domain-like"/>
    <property type="match status" value="1"/>
</dbReference>
<name>A0A8J7T770_ATRSP</name>
<dbReference type="SMART" id="SM00220">
    <property type="entry name" value="S_TKc"/>
    <property type="match status" value="1"/>
</dbReference>
<dbReference type="FunFam" id="3.40.50.300:FF:000950">
    <property type="entry name" value="probable ATP-dependent DNA helicase HFM1"/>
    <property type="match status" value="1"/>
</dbReference>
<dbReference type="SMART" id="SM00973">
    <property type="entry name" value="Sec63"/>
    <property type="match status" value="1"/>
</dbReference>
<feature type="region of interest" description="Disordered" evidence="19">
    <location>
        <begin position="1016"/>
        <end position="1035"/>
    </location>
</feature>
<dbReference type="PROSITE" id="PS50011">
    <property type="entry name" value="PROTEIN_KINASE_DOM"/>
    <property type="match status" value="1"/>
</dbReference>
<evidence type="ECO:0000256" key="19">
    <source>
        <dbReference type="SAM" id="MobiDB-lite"/>
    </source>
</evidence>
<dbReference type="SMART" id="SM00487">
    <property type="entry name" value="DEXDc"/>
    <property type="match status" value="1"/>
</dbReference>
<dbReference type="GO" id="GO:0016787">
    <property type="term" value="F:hydrolase activity"/>
    <property type="evidence" value="ECO:0007669"/>
    <property type="project" value="UniProtKB-KW"/>
</dbReference>
<keyword evidence="24" id="KW-1185">Reference proteome</keyword>
<feature type="region of interest" description="Disordered" evidence="19">
    <location>
        <begin position="1831"/>
        <end position="1866"/>
    </location>
</feature>
<evidence type="ECO:0000313" key="23">
    <source>
        <dbReference type="EMBL" id="MBN3313268.1"/>
    </source>
</evidence>
<dbReference type="GO" id="GO:0007131">
    <property type="term" value="P:reciprocal meiotic recombination"/>
    <property type="evidence" value="ECO:0007669"/>
    <property type="project" value="UniProtKB-ARBA"/>
</dbReference>
<dbReference type="PROSITE" id="PS00107">
    <property type="entry name" value="PROTEIN_KINASE_ATP"/>
    <property type="match status" value="1"/>
</dbReference>
<dbReference type="CDD" id="cd14019">
    <property type="entry name" value="STKc_Cdc7"/>
    <property type="match status" value="1"/>
</dbReference>
<evidence type="ECO:0000256" key="8">
    <source>
        <dbReference type="ARBA" id="ARBA00022833"/>
    </source>
</evidence>
<dbReference type="CDD" id="cd18023">
    <property type="entry name" value="DEXHc_HFM1"/>
    <property type="match status" value="1"/>
</dbReference>
<evidence type="ECO:0000313" key="24">
    <source>
        <dbReference type="Proteomes" id="UP000736164"/>
    </source>
</evidence>
<dbReference type="InterPro" id="IPR027417">
    <property type="entry name" value="P-loop_NTPase"/>
</dbReference>
<evidence type="ECO:0000256" key="4">
    <source>
        <dbReference type="ARBA" id="ARBA00022741"/>
    </source>
</evidence>
<feature type="region of interest" description="Disordered" evidence="19">
    <location>
        <begin position="2086"/>
        <end position="2112"/>
    </location>
</feature>
<evidence type="ECO:0000256" key="18">
    <source>
        <dbReference type="PROSITE-ProRule" id="PRU10141"/>
    </source>
</evidence>
<dbReference type="GO" id="GO:0003676">
    <property type="term" value="F:nucleic acid binding"/>
    <property type="evidence" value="ECO:0007669"/>
    <property type="project" value="InterPro"/>
</dbReference>
<dbReference type="FunFam" id="1.10.10.10:FF:000012">
    <property type="entry name" value="U5 small nuclear ribonucleoprotein helicase"/>
    <property type="match status" value="1"/>
</dbReference>
<feature type="region of interest" description="Disordered" evidence="19">
    <location>
        <begin position="1516"/>
        <end position="1553"/>
    </location>
</feature>
<evidence type="ECO:0000259" key="22">
    <source>
        <dbReference type="PROSITE" id="PS51194"/>
    </source>
</evidence>
<dbReference type="FunFam" id="3.40.50.300:FF:001076">
    <property type="entry name" value="ATP-dependent DNA helicase MER3"/>
    <property type="match status" value="1"/>
</dbReference>
<dbReference type="GO" id="GO:0004672">
    <property type="term" value="F:protein kinase activity"/>
    <property type="evidence" value="ECO:0007669"/>
    <property type="project" value="InterPro"/>
</dbReference>
<evidence type="ECO:0000256" key="16">
    <source>
        <dbReference type="ARBA" id="ARBA00071159"/>
    </source>
</evidence>
<dbReference type="PROSITE" id="PS51192">
    <property type="entry name" value="HELICASE_ATP_BIND_1"/>
    <property type="match status" value="1"/>
</dbReference>
<dbReference type="PROSITE" id="PS00108">
    <property type="entry name" value="PROTEIN_KINASE_ST"/>
    <property type="match status" value="1"/>
</dbReference>
<feature type="non-terminal residue" evidence="23">
    <location>
        <position position="2163"/>
    </location>
</feature>
<keyword evidence="3" id="KW-0479">Metal-binding</keyword>
<keyword evidence="11" id="KW-0469">Meiosis</keyword>
<dbReference type="InterPro" id="IPR052247">
    <property type="entry name" value="Meiotic_Crossover_Helicase"/>
</dbReference>
<evidence type="ECO:0000256" key="13">
    <source>
        <dbReference type="ARBA" id="ARBA00034808"/>
    </source>
</evidence>
<feature type="binding site" evidence="18">
    <location>
        <position position="1140"/>
    </location>
    <ligand>
        <name>ATP</name>
        <dbReference type="ChEBI" id="CHEBI:30616"/>
    </ligand>
</feature>
<feature type="non-terminal residue" evidence="23">
    <location>
        <position position="1"/>
    </location>
</feature>
<evidence type="ECO:0000256" key="10">
    <source>
        <dbReference type="ARBA" id="ARBA00023235"/>
    </source>
</evidence>
<feature type="compositionally biased region" description="Low complexity" evidence="19">
    <location>
        <begin position="1532"/>
        <end position="1544"/>
    </location>
</feature>
<dbReference type="Pfam" id="PF02889">
    <property type="entry name" value="Sec63"/>
    <property type="match status" value="1"/>
</dbReference>
<evidence type="ECO:0000256" key="6">
    <source>
        <dbReference type="ARBA" id="ARBA00022801"/>
    </source>
</evidence>
<dbReference type="InterPro" id="IPR004179">
    <property type="entry name" value="Sec63-dom"/>
</dbReference>
<dbReference type="SUPFAM" id="SSF46785">
    <property type="entry name" value="Winged helix' DNA-binding domain"/>
    <property type="match status" value="1"/>
</dbReference>
<dbReference type="InterPro" id="IPR001650">
    <property type="entry name" value="Helicase_C-like"/>
</dbReference>
<keyword evidence="6" id="KW-0378">Hydrolase</keyword>
<dbReference type="InterPro" id="IPR036390">
    <property type="entry name" value="WH_DNA-bd_sf"/>
</dbReference>
<dbReference type="Gene3D" id="1.10.10.10">
    <property type="entry name" value="Winged helix-like DNA-binding domain superfamily/Winged helix DNA-binding domain"/>
    <property type="match status" value="1"/>
</dbReference>
<dbReference type="SUPFAM" id="SSF52540">
    <property type="entry name" value="P-loop containing nucleoside triphosphate hydrolases"/>
    <property type="match status" value="1"/>
</dbReference>
<dbReference type="Gene3D" id="3.30.200.20">
    <property type="entry name" value="Phosphorylase Kinase, domain 1"/>
    <property type="match status" value="1"/>
</dbReference>
<dbReference type="FunFam" id="1.10.3380.10:FF:000006">
    <property type="entry name" value="probable ATP-dependent DNA helicase HFM1 isoform X1"/>
    <property type="match status" value="1"/>
</dbReference>
<evidence type="ECO:0000259" key="20">
    <source>
        <dbReference type="PROSITE" id="PS50011"/>
    </source>
</evidence>
<dbReference type="Pfam" id="PF23445">
    <property type="entry name" value="WHD_SNRNP200"/>
    <property type="match status" value="1"/>
</dbReference>
<evidence type="ECO:0000256" key="1">
    <source>
        <dbReference type="ARBA" id="ARBA00001947"/>
    </source>
</evidence>
<evidence type="ECO:0000256" key="3">
    <source>
        <dbReference type="ARBA" id="ARBA00022723"/>
    </source>
</evidence>
<feature type="compositionally biased region" description="Polar residues" evidence="19">
    <location>
        <begin position="1016"/>
        <end position="1032"/>
    </location>
</feature>
<feature type="region of interest" description="Disordered" evidence="19">
    <location>
        <begin position="1268"/>
        <end position="1330"/>
    </location>
</feature>
<keyword evidence="5" id="KW-0863">Zinc-finger</keyword>
<dbReference type="InterPro" id="IPR011545">
    <property type="entry name" value="DEAD/DEAH_box_helicase_dom"/>
</dbReference>
<dbReference type="InterPro" id="IPR008271">
    <property type="entry name" value="Ser/Thr_kinase_AS"/>
</dbReference>
<evidence type="ECO:0000256" key="2">
    <source>
        <dbReference type="ARBA" id="ARBA00010140"/>
    </source>
</evidence>
<feature type="domain" description="Helicase ATP-binding" evidence="21">
    <location>
        <begin position="84"/>
        <end position="273"/>
    </location>
</feature>
<comment type="catalytic activity">
    <reaction evidence="12">
        <text>Couples ATP hydrolysis with the unwinding of duplex DNA by translocating in the 3'-5' direction.</text>
        <dbReference type="EC" id="5.6.2.4"/>
    </reaction>
</comment>
<dbReference type="InterPro" id="IPR014001">
    <property type="entry name" value="Helicase_ATP-bd"/>
</dbReference>
<evidence type="ECO:0000256" key="5">
    <source>
        <dbReference type="ARBA" id="ARBA00022771"/>
    </source>
</evidence>
<comment type="similarity">
    <text evidence="2">Belongs to the helicase family. SKI2 subfamily.</text>
</comment>
<comment type="catalytic activity">
    <reaction evidence="14">
        <text>ATP + H2O = ADP + phosphate + H(+)</text>
        <dbReference type="Rhea" id="RHEA:13065"/>
        <dbReference type="ChEBI" id="CHEBI:15377"/>
        <dbReference type="ChEBI" id="CHEBI:15378"/>
        <dbReference type="ChEBI" id="CHEBI:30616"/>
        <dbReference type="ChEBI" id="CHEBI:43474"/>
        <dbReference type="ChEBI" id="CHEBI:456216"/>
        <dbReference type="EC" id="5.6.2.4"/>
    </reaction>
</comment>
<dbReference type="GO" id="GO:0008270">
    <property type="term" value="F:zinc ion binding"/>
    <property type="evidence" value="ECO:0007669"/>
    <property type="project" value="UniProtKB-KW"/>
</dbReference>
<evidence type="ECO:0000256" key="14">
    <source>
        <dbReference type="ARBA" id="ARBA00048988"/>
    </source>
</evidence>
<evidence type="ECO:0000256" key="12">
    <source>
        <dbReference type="ARBA" id="ARBA00034617"/>
    </source>
</evidence>
<dbReference type="InterPro" id="IPR017441">
    <property type="entry name" value="Protein_kinase_ATP_BS"/>
</dbReference>
<dbReference type="FunFam" id="3.30.200.20:FF:000287">
    <property type="entry name" value="Cell division cycle 7-related protein kinase"/>
    <property type="match status" value="1"/>
</dbReference>
<proteinExistence type="inferred from homology"/>
<dbReference type="InterPro" id="IPR000719">
    <property type="entry name" value="Prot_kinase_dom"/>
</dbReference>
<evidence type="ECO:0000256" key="11">
    <source>
        <dbReference type="ARBA" id="ARBA00023254"/>
    </source>
</evidence>
<accession>A0A8J7T770</accession>
<evidence type="ECO:0000256" key="7">
    <source>
        <dbReference type="ARBA" id="ARBA00022806"/>
    </source>
</evidence>
<feature type="domain" description="Protein kinase" evidence="20">
    <location>
        <begin position="1108"/>
        <end position="1586"/>
    </location>
</feature>
<dbReference type="InterPro" id="IPR036388">
    <property type="entry name" value="WH-like_DNA-bd_sf"/>
</dbReference>
<keyword evidence="8" id="KW-0862">Zinc</keyword>
<evidence type="ECO:0000256" key="17">
    <source>
        <dbReference type="ARBA" id="ARBA00093665"/>
    </source>
</evidence>
<feature type="domain" description="Helicase C-terminal" evidence="22">
    <location>
        <begin position="314"/>
        <end position="512"/>
    </location>
</feature>
<dbReference type="Pfam" id="PF00069">
    <property type="entry name" value="Pkinase"/>
    <property type="match status" value="2"/>
</dbReference>
<dbReference type="Pfam" id="PF00271">
    <property type="entry name" value="Helicase_C"/>
    <property type="match status" value="1"/>
</dbReference>
<protein>
    <recommendedName>
        <fullName evidence="16">Probable ATP-dependent DNA helicase HFM1</fullName>
        <ecNumber evidence="13">5.6.2.4</ecNumber>
    </recommendedName>
    <alternativeName>
        <fullName evidence="17">DNA 3'-5' helicase HFM1</fullName>
    </alternativeName>
</protein>
<dbReference type="Gene3D" id="1.10.3380.10">
    <property type="entry name" value="Sec63 N-terminal domain-like domain"/>
    <property type="match status" value="1"/>
</dbReference>
<dbReference type="GO" id="GO:0043138">
    <property type="term" value="F:3'-5' DNA helicase activity"/>
    <property type="evidence" value="ECO:0007669"/>
    <property type="project" value="UniProtKB-EC"/>
</dbReference>
<organism evidence="23 24">
    <name type="scientific">Atractosteus spatula</name>
    <name type="common">Alligator gar</name>
    <name type="synonym">Lepisosteus spatula</name>
    <dbReference type="NCBI Taxonomy" id="7917"/>
    <lineage>
        <taxon>Eukaryota</taxon>
        <taxon>Metazoa</taxon>
        <taxon>Chordata</taxon>
        <taxon>Craniata</taxon>
        <taxon>Vertebrata</taxon>
        <taxon>Euteleostomi</taxon>
        <taxon>Actinopterygii</taxon>
        <taxon>Neopterygii</taxon>
        <taxon>Holostei</taxon>
        <taxon>Semionotiformes</taxon>
        <taxon>Lepisosteidae</taxon>
        <taxon>Atractosteus</taxon>
    </lineage>
</organism>
<gene>
    <name evidence="23" type="primary">Hfm1</name>
    <name evidence="23" type="ORF">GTO95_0013268</name>
</gene>
<dbReference type="GO" id="GO:0005524">
    <property type="term" value="F:ATP binding"/>
    <property type="evidence" value="ECO:0007669"/>
    <property type="project" value="UniProtKB-UniRule"/>
</dbReference>
<comment type="cofactor">
    <cofactor evidence="1">
        <name>Zn(2+)</name>
        <dbReference type="ChEBI" id="CHEBI:29105"/>
    </cofactor>
</comment>
<sequence length="2163" mass="239352">MTSADNSQSSMRGPCALGGCASTAAKQSRKTAHVLPLTPQPLNVRGGLGMESGVLRAVTEIPAQYRSVFKEFPYFNYIQSKALDDLLYTGKNFVACAPTGSGKTVLFELVIIRLLMEEQAPWSHIKIVYMAPIKALCSQRYENWKQKFGPLGLNCKELTGDTEIDDFFEIQDAHLIMTTPEKWDSMTRKWSGNCLVQLVRLFLIDEVHVVKDETRGATLEVVVSRMKAMCSSLSHGAQTPESKTSVRFVAVSATIPNIKDIADWLSDGGEPAVCLEMDEEHRPVKLRKVVLGFPCSSNQTEFKFDLSLNYKIASVIQTYSDQKPTLVFCATRKGVQQSASVLAKDARFIMSIEHKQRLMKYADAIHDSKLRDLVMYGIGFHHAGIDLSDRKLIEGAFTMGDLPVLFTTSTLAMGVNLPAHLVVIKSTMHYVGGMFQEYSETDILQMIGRAGRPQFDTTATAVIMTRSQTKDRYTHLVSGDETTESSLHKHLVEHLNAEIVLHTFSDVNGALDWIRSTFLYIRALKNPSYYGFPPALNKAGIEAKLQELCLRNLNALSSVGLITMDEDINFKTTETGKIMARYCIAYDTMKQFTLVSGTETLSDLVKFSDVQLRVSEKRTLNTLNKDKNRVTIRYPIEGKIKTNEMKVNCLIQAQLGCIAVQEFGLTQDMGKIFRNGTRVTKCLSEVLGHQAKRNFSALLNSLILAKCFRSRLWENSPFVSKQLEKIGLTLSTAMVNAGLTSFQKIEEINARELELIVNRHPPFGNQIREAVIHLPKYEVSLEQVPKYSVSTAEVIITVILTNYKQLLLKRTAPDNHYVSLLIGDSDNQVLFHQKLTDSLLLRSGSWSKKTEITRAHGEEQICVNLISSEYVGLDIQQTYSVFYSGPKRFRAHVNSWESQQQHSVPATAETLDLTASAQPVPDRGSSKEIICRDPGIRQCNHYCKNKEQCGHDCCKVGVVVVQRSVKNPESIFSSYLSDLKSRTESLAETPVKRLKLSKQGSFFSISDFSVWKQSDTGSKVNTPQNNTGYSENQRVRDADESGCFSEAMRVTFDLGVDDWSDIDDENLVQVSELFDAQIPRPGLKKATGEIKTDIESLYEAIPQLFKIFVILDKIGEGTFSSVYLAEAQMTSGAKEKFALKHLIPTSHPVRIAAELQCLTVAGGKENVIGVTYCFRKDDHVVIVMPYLQHESFVDIVSSMSFGEVRQYMFHLLKALRHIHSFGIIHRDIKPSNFLYNRQQKSYALVDFGLAQGTPGTRIELLRVLKAESQQGASTDNRPPAPPGSKTQPCRPSVDDRPPHCPMKPPAKRSWSLTQTKHRKESQLVNSAQRSVFGERNLNKLNTREDSLVKPVKHSKVLDVASRKIAVPARRPVTLKGAPGAQSRRPAGGCPAGLTCSCHDTDRVCNMCLSRKPQVAPRAGTPGFRAPEVLTKCPHQGTAIDMWSAGVVLLSLLSGRYPFFKASDDLIALAQIMTIRGSKETVQAAKTFGKSLVCSRELPAQDLRTLCERLRGARQRAESRGSDAWEEPSLAAQLGPPQEPQQGGQRDSGEEGWDRVPDAAYDLLDRLLDLNPATRITASQALLHPFFQGLAVERHQSKNRENALKGKDEGDECVFRENRCPRNNTAFSAFPDGINRRPQPCGAPPHVQRPSKQTLDVCKALAWRRFAPPLREAAGRLDAGQHQNPSEARLSDLEGSLDPVGRAVANKAVASAGHCLQIVFSAPYSELRSSRKGHARRCGTGEEQPACLVNGLLIPGGPLPEQFTSPPLPCDPPPRLSWASSFIPVPPDPPVPPVNGPWVSPPCGAVNRVALRTHAESGASCCSAGPRSMIADKGAGRPVPGGRFCPGVQSDQQPPEEPRRPPPLDFWAPSPFNPTSLLRSACSVRGRSEGVTWGLGVFRPPHLVKEAQQNCQNVEAWRPASLCNVPIAGPSWQSLSSEHRAGSSALAHFEWPLIHLNLQRLTCVSVMDLAAEPEGWRTEEPHCGPQGKKRETAARADSYRHPRKGSEEQSFLLFFQPSPSLSSFQRLVKTSSVSSRRALAAMESGLRLLGAAPCTRLVPPGDSRDGASGHSWTITRREQALLLRCEPQSPRSERRPKLEGDPAGQEVNVPTELEPDWRGTELLRKQPQHSWRGIRGGAGHDIMNLHAHPLSLCCGPLFVAYRLS</sequence>
<feature type="compositionally biased region" description="Basic and acidic residues" evidence="19">
    <location>
        <begin position="2090"/>
        <end position="2099"/>
    </location>
</feature>
<dbReference type="InterPro" id="IPR057842">
    <property type="entry name" value="WH_MER3"/>
</dbReference>
<dbReference type="EC" id="5.6.2.4" evidence="13"/>
<dbReference type="Proteomes" id="UP000736164">
    <property type="component" value="Unassembled WGS sequence"/>
</dbReference>
<dbReference type="PANTHER" id="PTHR47835:SF3">
    <property type="entry name" value="HELICASE FOR MEIOSIS 1"/>
    <property type="match status" value="1"/>
</dbReference>
<comment type="caution">
    <text evidence="23">The sequence shown here is derived from an EMBL/GenBank/DDBJ whole genome shotgun (WGS) entry which is preliminary data.</text>
</comment>
<dbReference type="PANTHER" id="PTHR47835">
    <property type="entry name" value="HFM1, ATP DEPENDENT DNA HELICASE HOMOLOG"/>
    <property type="match status" value="1"/>
</dbReference>
<keyword evidence="7 23" id="KW-0347">Helicase</keyword>
<dbReference type="Pfam" id="PF00270">
    <property type="entry name" value="DEAD"/>
    <property type="match status" value="1"/>
</dbReference>
<dbReference type="CDD" id="cd18795">
    <property type="entry name" value="SF2_C_Ski2"/>
    <property type="match status" value="1"/>
</dbReference>
<dbReference type="PROSITE" id="PS51194">
    <property type="entry name" value="HELICASE_CTER"/>
    <property type="match status" value="1"/>
</dbReference>
<evidence type="ECO:0000256" key="9">
    <source>
        <dbReference type="ARBA" id="ARBA00022840"/>
    </source>
</evidence>
<comment type="function">
    <text evidence="15">Required for crossover formation and complete synapsis of homologous chromosomes during meiosis.</text>
</comment>
<evidence type="ECO:0000259" key="21">
    <source>
        <dbReference type="PROSITE" id="PS51192"/>
    </source>
</evidence>
<dbReference type="Gene3D" id="1.10.510.10">
    <property type="entry name" value="Transferase(Phosphotransferase) domain 1"/>
    <property type="match status" value="2"/>
</dbReference>
<dbReference type="EMBL" id="JAAWVO010011080">
    <property type="protein sequence ID" value="MBN3313268.1"/>
    <property type="molecule type" value="Genomic_DNA"/>
</dbReference>
<dbReference type="InterPro" id="IPR011009">
    <property type="entry name" value="Kinase-like_dom_sf"/>
</dbReference>
<keyword evidence="4 18" id="KW-0547">Nucleotide-binding</keyword>
<keyword evidence="9 18" id="KW-0067">ATP-binding</keyword>
<reference evidence="23" key="1">
    <citation type="journal article" date="2021" name="Cell">
        <title>Tracing the genetic footprints of vertebrate landing in non-teleost ray-finned fishes.</title>
        <authorList>
            <person name="Bi X."/>
            <person name="Wang K."/>
            <person name="Yang L."/>
            <person name="Pan H."/>
            <person name="Jiang H."/>
            <person name="Wei Q."/>
            <person name="Fang M."/>
            <person name="Yu H."/>
            <person name="Zhu C."/>
            <person name="Cai Y."/>
            <person name="He Y."/>
            <person name="Gan X."/>
            <person name="Zeng H."/>
            <person name="Yu D."/>
            <person name="Zhu Y."/>
            <person name="Jiang H."/>
            <person name="Qiu Q."/>
            <person name="Yang H."/>
            <person name="Zhang Y.E."/>
            <person name="Wang W."/>
            <person name="Zhu M."/>
            <person name="He S."/>
            <person name="Zhang G."/>
        </authorList>
    </citation>
    <scope>NUCLEOTIDE SEQUENCE</scope>
    <source>
        <strain evidence="23">Allg_001</strain>
    </source>
</reference>
<evidence type="ECO:0000256" key="15">
    <source>
        <dbReference type="ARBA" id="ARBA00059912"/>
    </source>
</evidence>